<evidence type="ECO:0000313" key="2">
    <source>
        <dbReference type="Proteomes" id="UP000324897"/>
    </source>
</evidence>
<dbReference type="AlphaFoldDB" id="A0A5J9SW96"/>
<evidence type="ECO:0000313" key="1">
    <source>
        <dbReference type="EMBL" id="TVU03255.1"/>
    </source>
</evidence>
<gene>
    <name evidence="1" type="ORF">EJB05_51198</name>
</gene>
<organism evidence="1 2">
    <name type="scientific">Eragrostis curvula</name>
    <name type="common">weeping love grass</name>
    <dbReference type="NCBI Taxonomy" id="38414"/>
    <lineage>
        <taxon>Eukaryota</taxon>
        <taxon>Viridiplantae</taxon>
        <taxon>Streptophyta</taxon>
        <taxon>Embryophyta</taxon>
        <taxon>Tracheophyta</taxon>
        <taxon>Spermatophyta</taxon>
        <taxon>Magnoliopsida</taxon>
        <taxon>Liliopsida</taxon>
        <taxon>Poales</taxon>
        <taxon>Poaceae</taxon>
        <taxon>PACMAD clade</taxon>
        <taxon>Chloridoideae</taxon>
        <taxon>Eragrostideae</taxon>
        <taxon>Eragrostidinae</taxon>
        <taxon>Eragrostis</taxon>
    </lineage>
</organism>
<keyword evidence="2" id="KW-1185">Reference proteome</keyword>
<dbReference type="Gramene" id="TVU03255">
    <property type="protein sequence ID" value="TVU03255"/>
    <property type="gene ID" value="EJB05_51198"/>
</dbReference>
<protein>
    <submittedName>
        <fullName evidence="1">Uncharacterized protein</fullName>
    </submittedName>
</protein>
<dbReference type="Proteomes" id="UP000324897">
    <property type="component" value="Unassembled WGS sequence"/>
</dbReference>
<sequence length="75" mass="8285">MAALADDHLLPKVPPVVIMDRRQLLLQALSKLGRPNPDEEIRSLGHGTYAPSLSRCRHTAFARKFPNRGLQASAL</sequence>
<reference evidence="1 2" key="1">
    <citation type="journal article" date="2019" name="Sci. Rep.">
        <title>A high-quality genome of Eragrostis curvula grass provides insights into Poaceae evolution and supports new strategies to enhance forage quality.</title>
        <authorList>
            <person name="Carballo J."/>
            <person name="Santos B.A.C.M."/>
            <person name="Zappacosta D."/>
            <person name="Garbus I."/>
            <person name="Selva J.P."/>
            <person name="Gallo C.A."/>
            <person name="Diaz A."/>
            <person name="Albertini E."/>
            <person name="Caccamo M."/>
            <person name="Echenique V."/>
        </authorList>
    </citation>
    <scope>NUCLEOTIDE SEQUENCE [LARGE SCALE GENOMIC DNA]</scope>
    <source>
        <strain evidence="2">cv. Victoria</strain>
        <tissue evidence="1">Leaf</tissue>
    </source>
</reference>
<accession>A0A5J9SW96</accession>
<comment type="caution">
    <text evidence="1">The sequence shown here is derived from an EMBL/GenBank/DDBJ whole genome shotgun (WGS) entry which is preliminary data.</text>
</comment>
<proteinExistence type="predicted"/>
<name>A0A5J9SW96_9POAL</name>
<dbReference type="EMBL" id="RWGY01000200">
    <property type="protein sequence ID" value="TVU03255.1"/>
    <property type="molecule type" value="Genomic_DNA"/>
</dbReference>